<dbReference type="InterPro" id="IPR000792">
    <property type="entry name" value="Tscrpt_reg_LuxR_C"/>
</dbReference>
<dbReference type="SMART" id="SM00421">
    <property type="entry name" value="HTH_LUXR"/>
    <property type="match status" value="1"/>
</dbReference>
<gene>
    <name evidence="5" type="ORF">MMF94_40485</name>
</gene>
<dbReference type="Gene3D" id="1.10.10.10">
    <property type="entry name" value="Winged helix-like DNA-binding domain superfamily/Winged helix DNA-binding domain"/>
    <property type="match status" value="1"/>
</dbReference>
<sequence length="350" mass="37706">MTARDRLLRVGEDADMALILDETVAALHEVTAFSRCAVLTVDPWTLLPTGGVVEGFPPEACGPFWDNELLSPGFNKFRELARSTETVATLVEATDGDIDRAPIYTDLYASLGIADEMRAAFVLGTTCWGIAVLARDLADGAFPDHQIDEVRRLAPVVARVLRSGACRLDADAHGRAAVIVVDEHNEIRDLTADSRALLDELRISGVAEPGLPSLIGVVARRARRNRTSTHVATRVCGTSGRWLRVAAAPMEGGEGYVAVTIEPARPGDLVPIVIESYGLTPREVEIVLLLARGFTTKAIAAELALSSHTVRDHVKTVLARAGVSSRGELVARLFTEHLLDGFENALRHVV</sequence>
<dbReference type="CDD" id="cd06170">
    <property type="entry name" value="LuxR_C_like"/>
    <property type="match status" value="1"/>
</dbReference>
<evidence type="ECO:0000256" key="2">
    <source>
        <dbReference type="ARBA" id="ARBA00023125"/>
    </source>
</evidence>
<dbReference type="RefSeq" id="WP_343961441.1">
    <property type="nucleotide sequence ID" value="NZ_BAAAJF010000027.1"/>
</dbReference>
<dbReference type="Proteomes" id="UP001299970">
    <property type="component" value="Unassembled WGS sequence"/>
</dbReference>
<comment type="caution">
    <text evidence="5">The sequence shown here is derived from an EMBL/GenBank/DDBJ whole genome shotgun (WGS) entry which is preliminary data.</text>
</comment>
<dbReference type="PANTHER" id="PTHR44688:SF16">
    <property type="entry name" value="DNA-BINDING TRANSCRIPTIONAL ACTIVATOR DEVR_DOSR"/>
    <property type="match status" value="1"/>
</dbReference>
<evidence type="ECO:0000313" key="5">
    <source>
        <dbReference type="EMBL" id="MCH6171999.1"/>
    </source>
</evidence>
<dbReference type="PRINTS" id="PR00038">
    <property type="entry name" value="HTHLUXR"/>
</dbReference>
<dbReference type="SUPFAM" id="SSF55781">
    <property type="entry name" value="GAF domain-like"/>
    <property type="match status" value="1"/>
</dbReference>
<dbReference type="EMBL" id="JAKXMK010000053">
    <property type="protein sequence ID" value="MCH6171999.1"/>
    <property type="molecule type" value="Genomic_DNA"/>
</dbReference>
<name>A0ABS9TTV4_9PSEU</name>
<keyword evidence="6" id="KW-1185">Reference proteome</keyword>
<dbReference type="PANTHER" id="PTHR44688">
    <property type="entry name" value="DNA-BINDING TRANSCRIPTIONAL ACTIVATOR DEVR_DOSR"/>
    <property type="match status" value="1"/>
</dbReference>
<accession>A0ABS9TTV4</accession>
<dbReference type="InterPro" id="IPR036388">
    <property type="entry name" value="WH-like_DNA-bd_sf"/>
</dbReference>
<evidence type="ECO:0000313" key="6">
    <source>
        <dbReference type="Proteomes" id="UP001299970"/>
    </source>
</evidence>
<keyword evidence="2" id="KW-0238">DNA-binding</keyword>
<protein>
    <submittedName>
        <fullName evidence="5">Helix-turn-helix transcriptional regulator</fullName>
    </submittedName>
</protein>
<dbReference type="PROSITE" id="PS50043">
    <property type="entry name" value="HTH_LUXR_2"/>
    <property type="match status" value="1"/>
</dbReference>
<keyword evidence="1" id="KW-0805">Transcription regulation</keyword>
<evidence type="ECO:0000256" key="1">
    <source>
        <dbReference type="ARBA" id="ARBA00023015"/>
    </source>
</evidence>
<dbReference type="SUPFAM" id="SSF46894">
    <property type="entry name" value="C-terminal effector domain of the bipartite response regulators"/>
    <property type="match status" value="1"/>
</dbReference>
<reference evidence="5 6" key="1">
    <citation type="submission" date="2022-03" db="EMBL/GenBank/DDBJ databases">
        <title>Pseudonocardia alaer sp. nov., a novel actinomycete isolated from reed forest soil.</title>
        <authorList>
            <person name="Wang L."/>
        </authorList>
    </citation>
    <scope>NUCLEOTIDE SEQUENCE [LARGE SCALE GENOMIC DNA]</scope>
    <source>
        <strain evidence="5 6">Y-16303</strain>
    </source>
</reference>
<dbReference type="InterPro" id="IPR016032">
    <property type="entry name" value="Sig_transdc_resp-reg_C-effctor"/>
</dbReference>
<feature type="domain" description="HTH luxR-type" evidence="4">
    <location>
        <begin position="272"/>
        <end position="337"/>
    </location>
</feature>
<evidence type="ECO:0000259" key="4">
    <source>
        <dbReference type="PROSITE" id="PS50043"/>
    </source>
</evidence>
<evidence type="ECO:0000256" key="3">
    <source>
        <dbReference type="ARBA" id="ARBA00023163"/>
    </source>
</evidence>
<proteinExistence type="predicted"/>
<dbReference type="Pfam" id="PF00196">
    <property type="entry name" value="GerE"/>
    <property type="match status" value="1"/>
</dbReference>
<keyword evidence="3" id="KW-0804">Transcription</keyword>
<organism evidence="5 6">
    <name type="scientific">Pseudonocardia alaniniphila</name>
    <dbReference type="NCBI Taxonomy" id="75291"/>
    <lineage>
        <taxon>Bacteria</taxon>
        <taxon>Bacillati</taxon>
        <taxon>Actinomycetota</taxon>
        <taxon>Actinomycetes</taxon>
        <taxon>Pseudonocardiales</taxon>
        <taxon>Pseudonocardiaceae</taxon>
        <taxon>Pseudonocardia</taxon>
    </lineage>
</organism>